<dbReference type="Pfam" id="PF13581">
    <property type="entry name" value="HATPase_c_2"/>
    <property type="match status" value="1"/>
</dbReference>
<keyword evidence="1" id="KW-0418">Kinase</keyword>
<gene>
    <name evidence="3" type="ORF">GCM10010145_06600</name>
</gene>
<feature type="domain" description="Histidine kinase/HSP90-like ATPase" evidence="2">
    <location>
        <begin position="49"/>
        <end position="158"/>
    </location>
</feature>
<evidence type="ECO:0000313" key="4">
    <source>
        <dbReference type="Proteomes" id="UP000620156"/>
    </source>
</evidence>
<proteinExistence type="predicted"/>
<keyword evidence="4" id="KW-1185">Reference proteome</keyword>
<evidence type="ECO:0000259" key="2">
    <source>
        <dbReference type="Pfam" id="PF13581"/>
    </source>
</evidence>
<dbReference type="InterPro" id="IPR036890">
    <property type="entry name" value="HATPase_C_sf"/>
</dbReference>
<protein>
    <recommendedName>
        <fullName evidence="2">Histidine kinase/HSP90-like ATPase domain-containing protein</fullName>
    </recommendedName>
</protein>
<comment type="caution">
    <text evidence="3">The sequence shown here is derived from an EMBL/GenBank/DDBJ whole genome shotgun (WGS) entry which is preliminary data.</text>
</comment>
<keyword evidence="1" id="KW-0723">Serine/threonine-protein kinase</keyword>
<keyword evidence="1" id="KW-0808">Transferase</keyword>
<dbReference type="InterPro" id="IPR003594">
    <property type="entry name" value="HATPase_dom"/>
</dbReference>
<dbReference type="GO" id="GO:0004674">
    <property type="term" value="F:protein serine/threonine kinase activity"/>
    <property type="evidence" value="ECO:0007669"/>
    <property type="project" value="UniProtKB-KW"/>
</dbReference>
<dbReference type="SUPFAM" id="SSF55874">
    <property type="entry name" value="ATPase domain of HSP90 chaperone/DNA topoisomerase II/histidine kinase"/>
    <property type="match status" value="1"/>
</dbReference>
<dbReference type="AlphaFoldDB" id="A0A918B8B9"/>
<accession>A0A918B8B9</accession>
<dbReference type="PANTHER" id="PTHR35526">
    <property type="entry name" value="ANTI-SIGMA-F FACTOR RSBW-RELATED"/>
    <property type="match status" value="1"/>
</dbReference>
<dbReference type="PANTHER" id="PTHR35526:SF3">
    <property type="entry name" value="ANTI-SIGMA-F FACTOR RSBW"/>
    <property type="match status" value="1"/>
</dbReference>
<organism evidence="3 4">
    <name type="scientific">Streptomyces ruber</name>
    <dbReference type="NCBI Taxonomy" id="83378"/>
    <lineage>
        <taxon>Bacteria</taxon>
        <taxon>Bacillati</taxon>
        <taxon>Actinomycetota</taxon>
        <taxon>Actinomycetes</taxon>
        <taxon>Kitasatosporales</taxon>
        <taxon>Streptomycetaceae</taxon>
        <taxon>Streptomyces</taxon>
    </lineage>
</organism>
<reference evidence="3" key="2">
    <citation type="submission" date="2020-09" db="EMBL/GenBank/DDBJ databases">
        <authorList>
            <person name="Sun Q."/>
            <person name="Ohkuma M."/>
        </authorList>
    </citation>
    <scope>NUCLEOTIDE SEQUENCE</scope>
    <source>
        <strain evidence="3">JCM 3131</strain>
    </source>
</reference>
<evidence type="ECO:0000256" key="1">
    <source>
        <dbReference type="ARBA" id="ARBA00022527"/>
    </source>
</evidence>
<reference evidence="3" key="1">
    <citation type="journal article" date="2014" name="Int. J. Syst. Evol. Microbiol.">
        <title>Complete genome sequence of Corynebacterium casei LMG S-19264T (=DSM 44701T), isolated from a smear-ripened cheese.</title>
        <authorList>
            <consortium name="US DOE Joint Genome Institute (JGI-PGF)"/>
            <person name="Walter F."/>
            <person name="Albersmeier A."/>
            <person name="Kalinowski J."/>
            <person name="Ruckert C."/>
        </authorList>
    </citation>
    <scope>NUCLEOTIDE SEQUENCE</scope>
    <source>
        <strain evidence="3">JCM 3131</strain>
    </source>
</reference>
<dbReference type="Proteomes" id="UP000620156">
    <property type="component" value="Unassembled WGS sequence"/>
</dbReference>
<dbReference type="Gene3D" id="3.30.565.10">
    <property type="entry name" value="Histidine kinase-like ATPase, C-terminal domain"/>
    <property type="match status" value="1"/>
</dbReference>
<name>A0A918B8B9_9ACTN</name>
<sequence>MHRTRVRHRHRSTRSADPPEYLLEEIAVVTVAAPQYETPELWSYALHLPHDPRAARIARRTLRAVLAEYNLRELIDSAELLASELVSNAYRHSEGPSGLRLRALGGGRLRMSVWDTNPQIPPPFDRGVEPEPFRRPVAVSPDREGGRGLFLVSHYADHWGGRPLGDDLFGQSGKLLWCELGSRASACVAVMESHGWSSRHGN</sequence>
<evidence type="ECO:0000313" key="3">
    <source>
        <dbReference type="EMBL" id="GGQ41104.1"/>
    </source>
</evidence>
<dbReference type="InterPro" id="IPR050267">
    <property type="entry name" value="Anti-sigma-factor_SerPK"/>
</dbReference>
<dbReference type="CDD" id="cd16936">
    <property type="entry name" value="HATPase_RsbW-like"/>
    <property type="match status" value="1"/>
</dbReference>
<dbReference type="EMBL" id="BMQK01000001">
    <property type="protein sequence ID" value="GGQ41104.1"/>
    <property type="molecule type" value="Genomic_DNA"/>
</dbReference>